<evidence type="ECO:0000313" key="2">
    <source>
        <dbReference type="Proteomes" id="UP000294604"/>
    </source>
</evidence>
<reference evidence="1 2" key="1">
    <citation type="journal article" date="2019" name="Sci. Rep.">
        <title>Extended insight into the Mycobacterium chelonae-abscessus complex through whole genome sequencing of Mycobacterium salmoniphilum outbreak and Mycobacterium salmoniphilum-like strains.</title>
        <authorList>
            <person name="Behra P.R.K."/>
            <person name="Das S."/>
            <person name="Pettersson B.M.F."/>
            <person name="Shirreff L."/>
            <person name="DuCote T."/>
            <person name="Jacobsson K.G."/>
            <person name="Ennis D.G."/>
            <person name="Kirsebom L.A."/>
        </authorList>
    </citation>
    <scope>NUCLEOTIDE SEQUENCE [LARGE SCALE GENOMIC DNA]</scope>
    <source>
        <strain evidence="1 2">CCUG 60884</strain>
    </source>
</reference>
<proteinExistence type="predicted"/>
<evidence type="ECO:0000313" key="1">
    <source>
        <dbReference type="EMBL" id="TEA00325.1"/>
    </source>
</evidence>
<dbReference type="EMBL" id="PECL01000014">
    <property type="protein sequence ID" value="TEA00325.1"/>
    <property type="molecule type" value="Genomic_DNA"/>
</dbReference>
<comment type="caution">
    <text evidence="1">The sequence shown here is derived from an EMBL/GenBank/DDBJ whole genome shotgun (WGS) entry which is preliminary data.</text>
</comment>
<gene>
    <name evidence="1" type="ORF">CCUG60884_04215</name>
</gene>
<protein>
    <submittedName>
        <fullName evidence="1">Uncharacterized protein</fullName>
    </submittedName>
</protein>
<dbReference type="Proteomes" id="UP000294604">
    <property type="component" value="Unassembled WGS sequence"/>
</dbReference>
<name>A0A4R8SMZ1_9MYCO</name>
<dbReference type="AlphaFoldDB" id="A0A4R8SMZ1"/>
<sequence>MVAPRAVATAWPAWLRAGLTRRFARRAAWVRANSRMRSVSALCALVSASSAVRTMRILASNVPSSSGNVMSAATPSFHEMKNSPALVSASSAVRTMRILASNVPSSSGNVMSAATPSFHEMKNSPMVMAAGSSTAPIMGVSRLAMNPTRSGPPEEIAWRAIAVRSAVNQPSGMWVSRSAT</sequence>
<accession>A0A4R8SMZ1</accession>
<organism evidence="1 2">
    <name type="scientific">Mycobacteroides salmoniphilum</name>
    <dbReference type="NCBI Taxonomy" id="404941"/>
    <lineage>
        <taxon>Bacteria</taxon>
        <taxon>Bacillati</taxon>
        <taxon>Actinomycetota</taxon>
        <taxon>Actinomycetes</taxon>
        <taxon>Mycobacteriales</taxon>
        <taxon>Mycobacteriaceae</taxon>
        <taxon>Mycobacteroides</taxon>
    </lineage>
</organism>